<organism evidence="2 3">
    <name type="scientific">Araneus ventricosus</name>
    <name type="common">Orbweaver spider</name>
    <name type="synonym">Epeira ventricosa</name>
    <dbReference type="NCBI Taxonomy" id="182803"/>
    <lineage>
        <taxon>Eukaryota</taxon>
        <taxon>Metazoa</taxon>
        <taxon>Ecdysozoa</taxon>
        <taxon>Arthropoda</taxon>
        <taxon>Chelicerata</taxon>
        <taxon>Arachnida</taxon>
        <taxon>Araneae</taxon>
        <taxon>Araneomorphae</taxon>
        <taxon>Entelegynae</taxon>
        <taxon>Araneoidea</taxon>
        <taxon>Araneidae</taxon>
        <taxon>Araneus</taxon>
    </lineage>
</organism>
<dbReference type="Proteomes" id="UP000499080">
    <property type="component" value="Unassembled WGS sequence"/>
</dbReference>
<keyword evidence="3" id="KW-1185">Reference proteome</keyword>
<dbReference type="OrthoDB" id="10261408at2759"/>
<dbReference type="AlphaFoldDB" id="A0A4Y2W0Q2"/>
<name>A0A4Y2W0Q2_ARAVE</name>
<dbReference type="PANTHER" id="PTHR24410">
    <property type="entry name" value="HL07962P-RELATED"/>
    <property type="match status" value="1"/>
</dbReference>
<proteinExistence type="predicted"/>
<evidence type="ECO:0000313" key="2">
    <source>
        <dbReference type="EMBL" id="GBO30532.1"/>
    </source>
</evidence>
<dbReference type="EMBL" id="BGPR01053713">
    <property type="protein sequence ID" value="GBO30532.1"/>
    <property type="molecule type" value="Genomic_DNA"/>
</dbReference>
<dbReference type="SMART" id="SM00225">
    <property type="entry name" value="BTB"/>
    <property type="match status" value="1"/>
</dbReference>
<dbReference type="PANTHER" id="PTHR24410:SF23">
    <property type="entry name" value="BTB DOMAIN-CONTAINING PROTEIN-RELATED"/>
    <property type="match status" value="1"/>
</dbReference>
<dbReference type="Gene3D" id="1.25.40.420">
    <property type="match status" value="1"/>
</dbReference>
<evidence type="ECO:0000259" key="1">
    <source>
        <dbReference type="PROSITE" id="PS50097"/>
    </source>
</evidence>
<dbReference type="Gene3D" id="3.30.710.10">
    <property type="entry name" value="Potassium Channel Kv1.1, Chain A"/>
    <property type="match status" value="1"/>
</dbReference>
<dbReference type="InterPro" id="IPR011333">
    <property type="entry name" value="SKP1/BTB/POZ_sf"/>
</dbReference>
<dbReference type="PROSITE" id="PS50097">
    <property type="entry name" value="BTB"/>
    <property type="match status" value="1"/>
</dbReference>
<gene>
    <name evidence="2" type="ORF">AVEN_267526_1</name>
</gene>
<protein>
    <recommendedName>
        <fullName evidence="1">BTB domain-containing protein</fullName>
    </recommendedName>
</protein>
<accession>A0A4Y2W0Q2</accession>
<dbReference type="InterPro" id="IPR000210">
    <property type="entry name" value="BTB/POZ_dom"/>
</dbReference>
<evidence type="ECO:0000313" key="3">
    <source>
        <dbReference type="Proteomes" id="UP000499080"/>
    </source>
</evidence>
<sequence length="480" mass="56142">MDSVKLKSTEETKSDLRNDLLKMFEEKAHMDISISVENTYVCIEAHKLILAIRSPVFADICFKEHRNNGDIIKVDGISLRTLNLILCYMYSDELKTDSPKELIEVGKAAHKFEIGGLIRLCKHHLNYCSVDKHNVWSMIEASIYFKLEALGKRCLRFLKSLSTGALFEMPEFLQTTQETLYYILKRRDNFIESDVFWMEGIIRWLQHHKNRNRYLLSAIQTFSLNSSEFLDLIEKYPAFFTSKETSRILCNMLRPGMVEVPPWCEEKLKTSNKQLFSDYNDIVANALKIKLESNMKFPKSIFFEEDGFEGSIVFEIKLSKHFPRMPYLVMLELAFGSTYVPRENLELELYHYEQGGALLMKKEINFFLKVTEDHYYLMVNHHMRLQKNYPFVFALKLRVSGLKKWGSDGPISNRQYRVAKIPEDIFQNICLDVNGYKAICLTLLSDWMVFIDPKCDEKNPILTNFYFDSSIKSEDLASQM</sequence>
<dbReference type="Pfam" id="PF00651">
    <property type="entry name" value="BTB"/>
    <property type="match status" value="1"/>
</dbReference>
<dbReference type="SUPFAM" id="SSF54695">
    <property type="entry name" value="POZ domain"/>
    <property type="match status" value="1"/>
</dbReference>
<dbReference type="InterPro" id="IPR051481">
    <property type="entry name" value="BTB-POZ/Galectin-3-binding"/>
</dbReference>
<feature type="domain" description="BTB" evidence="1">
    <location>
        <begin position="30"/>
        <end position="98"/>
    </location>
</feature>
<comment type="caution">
    <text evidence="2">The sequence shown here is derived from an EMBL/GenBank/DDBJ whole genome shotgun (WGS) entry which is preliminary data.</text>
</comment>
<reference evidence="2 3" key="1">
    <citation type="journal article" date="2019" name="Sci. Rep.">
        <title>Orb-weaving spider Araneus ventricosus genome elucidates the spidroin gene catalogue.</title>
        <authorList>
            <person name="Kono N."/>
            <person name="Nakamura H."/>
            <person name="Ohtoshi R."/>
            <person name="Moran D.A.P."/>
            <person name="Shinohara A."/>
            <person name="Yoshida Y."/>
            <person name="Fujiwara M."/>
            <person name="Mori M."/>
            <person name="Tomita M."/>
            <person name="Arakawa K."/>
        </authorList>
    </citation>
    <scope>NUCLEOTIDE SEQUENCE [LARGE SCALE GENOMIC DNA]</scope>
</reference>